<dbReference type="EMBL" id="JAWWNJ010000019">
    <property type="protein sequence ID" value="KAK7035588.1"/>
    <property type="molecule type" value="Genomic_DNA"/>
</dbReference>
<evidence type="ECO:0000256" key="1">
    <source>
        <dbReference type="SAM" id="MobiDB-lite"/>
    </source>
</evidence>
<dbReference type="Proteomes" id="UP001362999">
    <property type="component" value="Unassembled WGS sequence"/>
</dbReference>
<accession>A0AAW0CAL6</accession>
<comment type="caution">
    <text evidence="2">The sequence shown here is derived from an EMBL/GenBank/DDBJ whole genome shotgun (WGS) entry which is preliminary data.</text>
</comment>
<keyword evidence="3" id="KW-1185">Reference proteome</keyword>
<feature type="non-terminal residue" evidence="2">
    <location>
        <position position="156"/>
    </location>
</feature>
<evidence type="ECO:0000313" key="2">
    <source>
        <dbReference type="EMBL" id="KAK7035588.1"/>
    </source>
</evidence>
<organism evidence="2 3">
    <name type="scientific">Favolaschia claudopus</name>
    <dbReference type="NCBI Taxonomy" id="2862362"/>
    <lineage>
        <taxon>Eukaryota</taxon>
        <taxon>Fungi</taxon>
        <taxon>Dikarya</taxon>
        <taxon>Basidiomycota</taxon>
        <taxon>Agaricomycotina</taxon>
        <taxon>Agaricomycetes</taxon>
        <taxon>Agaricomycetidae</taxon>
        <taxon>Agaricales</taxon>
        <taxon>Marasmiineae</taxon>
        <taxon>Mycenaceae</taxon>
        <taxon>Favolaschia</taxon>
    </lineage>
</organism>
<name>A0AAW0CAL6_9AGAR</name>
<reference evidence="2 3" key="1">
    <citation type="journal article" date="2024" name="J Genomics">
        <title>Draft genome sequencing and assembly of Favolaschia claudopus CIRM-BRFM 2984 isolated from oak limbs.</title>
        <authorList>
            <person name="Navarro D."/>
            <person name="Drula E."/>
            <person name="Chaduli D."/>
            <person name="Cazenave R."/>
            <person name="Ahrendt S."/>
            <person name="Wang J."/>
            <person name="Lipzen A."/>
            <person name="Daum C."/>
            <person name="Barry K."/>
            <person name="Grigoriev I.V."/>
            <person name="Favel A."/>
            <person name="Rosso M.N."/>
            <person name="Martin F."/>
        </authorList>
    </citation>
    <scope>NUCLEOTIDE SEQUENCE [LARGE SCALE GENOMIC DNA]</scope>
    <source>
        <strain evidence="2 3">CIRM-BRFM 2984</strain>
    </source>
</reference>
<proteinExistence type="predicted"/>
<feature type="region of interest" description="Disordered" evidence="1">
    <location>
        <begin position="136"/>
        <end position="156"/>
    </location>
</feature>
<protein>
    <submittedName>
        <fullName evidence="2">Uncharacterized protein</fullName>
    </submittedName>
</protein>
<evidence type="ECO:0000313" key="3">
    <source>
        <dbReference type="Proteomes" id="UP001362999"/>
    </source>
</evidence>
<dbReference type="AlphaFoldDB" id="A0AAW0CAL6"/>
<gene>
    <name evidence="2" type="ORF">R3P38DRAFT_2517739</name>
</gene>
<sequence length="156" mass="16280">MSASYQPTLCGLPISVTFDTTASKSSVSLDWVMQYGLRTQGSLLSGPLFLASTLELSLPIPLSDVHVVSSLSCDLVLGLDWFRSVSSFPPDTVFHLSSGPLLCINCRRLPVSPPDPLTLRGTECSPFSPVPVGGPGVVLTPSSGPRTLGPGVVPAT</sequence>
<feature type="compositionally biased region" description="Low complexity" evidence="1">
    <location>
        <begin position="136"/>
        <end position="145"/>
    </location>
</feature>